<evidence type="ECO:0000256" key="7">
    <source>
        <dbReference type="ARBA" id="ARBA00023016"/>
    </source>
</evidence>
<comment type="subcellular location">
    <subcellularLocation>
        <location evidence="1">Cell inner membrane</location>
        <topology evidence="1">Multi-pass membrane protein</topology>
    </subcellularLocation>
    <subcellularLocation>
        <location evidence="9">Cell membrane</location>
        <topology evidence="9">Multi-pass membrane protein</topology>
    </subcellularLocation>
</comment>
<evidence type="ECO:0000256" key="3">
    <source>
        <dbReference type="ARBA" id="ARBA00022475"/>
    </source>
</evidence>
<proteinExistence type="inferred from homology"/>
<evidence type="ECO:0000256" key="4">
    <source>
        <dbReference type="ARBA" id="ARBA00022519"/>
    </source>
</evidence>
<feature type="domain" description="ABC transmembrane type-1" evidence="10">
    <location>
        <begin position="49"/>
        <end position="253"/>
    </location>
</feature>
<dbReference type="EMBL" id="JAAROL010000001">
    <property type="protein sequence ID" value="MBC1330415.1"/>
    <property type="molecule type" value="Genomic_DNA"/>
</dbReference>
<dbReference type="PROSITE" id="PS50928">
    <property type="entry name" value="ABC_TM1"/>
    <property type="match status" value="1"/>
</dbReference>
<feature type="transmembrane region" description="Helical" evidence="9">
    <location>
        <begin position="232"/>
        <end position="253"/>
    </location>
</feature>
<dbReference type="CDD" id="cd06261">
    <property type="entry name" value="TM_PBP2"/>
    <property type="match status" value="1"/>
</dbReference>
<keyword evidence="2 9" id="KW-0813">Transport</keyword>
<dbReference type="GO" id="GO:0055085">
    <property type="term" value="P:transmembrane transport"/>
    <property type="evidence" value="ECO:0007669"/>
    <property type="project" value="InterPro"/>
</dbReference>
<keyword evidence="8 9" id="KW-0472">Membrane</keyword>
<feature type="transmembrane region" description="Helical" evidence="9">
    <location>
        <begin position="203"/>
        <end position="220"/>
    </location>
</feature>
<evidence type="ECO:0000256" key="5">
    <source>
        <dbReference type="ARBA" id="ARBA00022692"/>
    </source>
</evidence>
<dbReference type="PANTHER" id="PTHR43357">
    <property type="entry name" value="INNER MEMBRANE ABC TRANSPORTER PERMEASE PROTEIN YDCV"/>
    <property type="match status" value="1"/>
</dbReference>
<feature type="transmembrane region" description="Helical" evidence="9">
    <location>
        <begin position="95"/>
        <end position="117"/>
    </location>
</feature>
<keyword evidence="6 9" id="KW-1133">Transmembrane helix</keyword>
<dbReference type="GO" id="GO:0005886">
    <property type="term" value="C:plasma membrane"/>
    <property type="evidence" value="ECO:0007669"/>
    <property type="project" value="UniProtKB-SubCell"/>
</dbReference>
<feature type="transmembrane region" description="Helical" evidence="9">
    <location>
        <begin position="49"/>
        <end position="75"/>
    </location>
</feature>
<evidence type="ECO:0000256" key="9">
    <source>
        <dbReference type="RuleBase" id="RU363032"/>
    </source>
</evidence>
<evidence type="ECO:0000256" key="2">
    <source>
        <dbReference type="ARBA" id="ARBA00022448"/>
    </source>
</evidence>
<evidence type="ECO:0000256" key="1">
    <source>
        <dbReference type="ARBA" id="ARBA00004429"/>
    </source>
</evidence>
<accession>A0A7X0TJQ1</accession>
<organism evidence="11 12">
    <name type="scientific">Listeria booriae</name>
    <dbReference type="NCBI Taxonomy" id="1552123"/>
    <lineage>
        <taxon>Bacteria</taxon>
        <taxon>Bacillati</taxon>
        <taxon>Bacillota</taxon>
        <taxon>Bacilli</taxon>
        <taxon>Bacillales</taxon>
        <taxon>Listeriaceae</taxon>
        <taxon>Listeria</taxon>
    </lineage>
</organism>
<keyword evidence="5 9" id="KW-0812">Transmembrane</keyword>
<protein>
    <submittedName>
        <fullName evidence="11">ABC transporter permease subunit</fullName>
    </submittedName>
</protein>
<dbReference type="AlphaFoldDB" id="A0A7X0TJQ1"/>
<dbReference type="PANTHER" id="PTHR43357:SF4">
    <property type="entry name" value="INNER MEMBRANE ABC TRANSPORTER PERMEASE PROTEIN YDCV"/>
    <property type="match status" value="1"/>
</dbReference>
<keyword evidence="7" id="KW-0346">Stress response</keyword>
<dbReference type="Proteomes" id="UP000532866">
    <property type="component" value="Unassembled WGS sequence"/>
</dbReference>
<dbReference type="InterPro" id="IPR000515">
    <property type="entry name" value="MetI-like"/>
</dbReference>
<evidence type="ECO:0000256" key="6">
    <source>
        <dbReference type="ARBA" id="ARBA00022989"/>
    </source>
</evidence>
<comment type="caution">
    <text evidence="11">The sequence shown here is derived from an EMBL/GenBank/DDBJ whole genome shotgun (WGS) entry which is preliminary data.</text>
</comment>
<keyword evidence="4" id="KW-0997">Cell inner membrane</keyword>
<reference evidence="11 12" key="1">
    <citation type="submission" date="2020-03" db="EMBL/GenBank/DDBJ databases">
        <title>Soil Listeria distribution.</title>
        <authorList>
            <person name="Liao J."/>
            <person name="Wiedmann M."/>
        </authorList>
    </citation>
    <scope>NUCLEOTIDE SEQUENCE [LARGE SCALE GENOMIC DNA]</scope>
    <source>
        <strain evidence="11 12">FSL L7-1833</strain>
    </source>
</reference>
<evidence type="ECO:0000256" key="8">
    <source>
        <dbReference type="ARBA" id="ARBA00023136"/>
    </source>
</evidence>
<dbReference type="InterPro" id="IPR035906">
    <property type="entry name" value="MetI-like_sf"/>
</dbReference>
<feature type="transmembrane region" description="Helical" evidence="9">
    <location>
        <begin position="6"/>
        <end position="28"/>
    </location>
</feature>
<keyword evidence="3" id="KW-1003">Cell membrane</keyword>
<dbReference type="Gene3D" id="1.10.3720.10">
    <property type="entry name" value="MetI-like"/>
    <property type="match status" value="1"/>
</dbReference>
<sequence length="267" mass="30692">MSIRKSIAWSIPLLLGFVSIFAVAMLLWKMNMLGANWHEIIEVSKQKRIMGSVLYSLVVSVIATALSISIGVMIVRQSLLNPSVTKAITRLNISFYYPHFIVALYVYLLFSFIYPYIGEYHKIYGTFEIVLTYLLKEIPFVVFYLMTTYRKIETAEMDVVRLSGGGTWRLFTTVEFPKIAPQLAELWIILVSFIWTAYEIPSLVGNSFPAFLGVVFYQGYYATDVSVQVTTMFWMLVTSFFLLLVACVLFLSVQKYRHFLREGSEQT</sequence>
<dbReference type="Pfam" id="PF00528">
    <property type="entry name" value="BPD_transp_1"/>
    <property type="match status" value="1"/>
</dbReference>
<evidence type="ECO:0000259" key="10">
    <source>
        <dbReference type="PROSITE" id="PS50928"/>
    </source>
</evidence>
<gene>
    <name evidence="11" type="ORF">HB759_00505</name>
</gene>
<feature type="transmembrane region" description="Helical" evidence="9">
    <location>
        <begin position="129"/>
        <end position="147"/>
    </location>
</feature>
<evidence type="ECO:0000313" key="12">
    <source>
        <dbReference type="Proteomes" id="UP000532866"/>
    </source>
</evidence>
<evidence type="ECO:0000313" key="11">
    <source>
        <dbReference type="EMBL" id="MBC1330415.1"/>
    </source>
</evidence>
<dbReference type="SUPFAM" id="SSF161098">
    <property type="entry name" value="MetI-like"/>
    <property type="match status" value="1"/>
</dbReference>
<comment type="similarity">
    <text evidence="9">Belongs to the binding-protein-dependent transport system permease family.</text>
</comment>
<dbReference type="RefSeq" id="WP_185351253.1">
    <property type="nucleotide sequence ID" value="NZ_JAARNB010000001.1"/>
</dbReference>
<name>A0A7X0TJQ1_9LIST</name>